<dbReference type="InterPro" id="IPR057264">
    <property type="entry name" value="Ribosomal_uL24_C"/>
</dbReference>
<dbReference type="InterPro" id="IPR041988">
    <property type="entry name" value="Ribosomal_uL24_KOW"/>
</dbReference>
<comment type="function">
    <text evidence="8">One of two assembly initiator proteins, it binds directly to the 5'-end of the 23S rRNA, where it nucleates assembly of the 50S subunit.</text>
</comment>
<dbReference type="GO" id="GO:0003735">
    <property type="term" value="F:structural constituent of ribosome"/>
    <property type="evidence" value="ECO:0007669"/>
    <property type="project" value="InterPro"/>
</dbReference>
<evidence type="ECO:0000256" key="5">
    <source>
        <dbReference type="ARBA" id="ARBA00023274"/>
    </source>
</evidence>
<dbReference type="AlphaFoldDB" id="A0A1M6WDC1"/>
<dbReference type="InterPro" id="IPR005825">
    <property type="entry name" value="Ribosomal_uL24_CS"/>
</dbReference>
<dbReference type="Gene3D" id="2.30.30.30">
    <property type="match status" value="1"/>
</dbReference>
<organism evidence="11 12">
    <name type="scientific">Desulfatibacillum alkenivorans DSM 16219</name>
    <dbReference type="NCBI Taxonomy" id="1121393"/>
    <lineage>
        <taxon>Bacteria</taxon>
        <taxon>Pseudomonadati</taxon>
        <taxon>Thermodesulfobacteriota</taxon>
        <taxon>Desulfobacteria</taxon>
        <taxon>Desulfobacterales</taxon>
        <taxon>Desulfatibacillaceae</taxon>
        <taxon>Desulfatibacillum</taxon>
    </lineage>
</organism>
<dbReference type="Proteomes" id="UP000183994">
    <property type="component" value="Unassembled WGS sequence"/>
</dbReference>
<dbReference type="GO" id="GO:0005840">
    <property type="term" value="C:ribosome"/>
    <property type="evidence" value="ECO:0007669"/>
    <property type="project" value="UniProtKB-KW"/>
</dbReference>
<evidence type="ECO:0000256" key="9">
    <source>
        <dbReference type="RuleBase" id="RU003477"/>
    </source>
</evidence>
<dbReference type="InterPro" id="IPR014722">
    <property type="entry name" value="Rib_uL2_dom2"/>
</dbReference>
<keyword evidence="2 8" id="KW-0699">rRNA-binding</keyword>
<evidence type="ECO:0000256" key="7">
    <source>
        <dbReference type="ARBA" id="ARBA00058688"/>
    </source>
</evidence>
<dbReference type="STRING" id="1121393.SAMN02745216_04298"/>
<dbReference type="Pfam" id="PF17136">
    <property type="entry name" value="ribosomal_L24"/>
    <property type="match status" value="1"/>
</dbReference>
<comment type="function">
    <text evidence="7 8">One of the proteins that surrounds the polypeptide exit tunnel on the outside of the subunit.</text>
</comment>
<keyword evidence="5 8" id="KW-0687">Ribonucleoprotein</keyword>
<keyword evidence="4 8" id="KW-0689">Ribosomal protein</keyword>
<feature type="domain" description="KOW" evidence="10">
    <location>
        <begin position="6"/>
        <end position="33"/>
    </location>
</feature>
<dbReference type="InterPro" id="IPR005824">
    <property type="entry name" value="KOW"/>
</dbReference>
<evidence type="ECO:0000256" key="3">
    <source>
        <dbReference type="ARBA" id="ARBA00022884"/>
    </source>
</evidence>
<dbReference type="SUPFAM" id="SSF50104">
    <property type="entry name" value="Translation proteins SH3-like domain"/>
    <property type="match status" value="1"/>
</dbReference>
<evidence type="ECO:0000259" key="10">
    <source>
        <dbReference type="SMART" id="SM00739"/>
    </source>
</evidence>
<dbReference type="GO" id="GO:0006412">
    <property type="term" value="P:translation"/>
    <property type="evidence" value="ECO:0007669"/>
    <property type="project" value="UniProtKB-UniRule"/>
</dbReference>
<evidence type="ECO:0000256" key="8">
    <source>
        <dbReference type="HAMAP-Rule" id="MF_01326"/>
    </source>
</evidence>
<evidence type="ECO:0000313" key="11">
    <source>
        <dbReference type="EMBL" id="SHK91772.1"/>
    </source>
</evidence>
<dbReference type="PANTHER" id="PTHR12903">
    <property type="entry name" value="MITOCHONDRIAL RIBOSOMAL PROTEIN L24"/>
    <property type="match status" value="1"/>
</dbReference>
<dbReference type="GO" id="GO:0019843">
    <property type="term" value="F:rRNA binding"/>
    <property type="evidence" value="ECO:0007669"/>
    <property type="project" value="UniProtKB-UniRule"/>
</dbReference>
<comment type="similarity">
    <text evidence="1 8 9">Belongs to the universal ribosomal protein uL24 family.</text>
</comment>
<dbReference type="OrthoDB" id="9807419at2"/>
<gene>
    <name evidence="8" type="primary">rplX</name>
    <name evidence="11" type="ORF">SAMN02745216_04298</name>
</gene>
<sequence>MNKACPIKKGDRVKVIAGREKGKVGNVLRVLADKEKVIVENLNLVKRHQKPGGMTKQGGIIDMEAPLHWSNVMVMCEKCVAPVRAANRVLEDGKKVRVCPKCNEPLG</sequence>
<dbReference type="RefSeq" id="WP_073478312.1">
    <property type="nucleotide sequence ID" value="NZ_FQZU01000038.1"/>
</dbReference>
<evidence type="ECO:0000256" key="6">
    <source>
        <dbReference type="ARBA" id="ARBA00035206"/>
    </source>
</evidence>
<dbReference type="GO" id="GO:1990904">
    <property type="term" value="C:ribonucleoprotein complex"/>
    <property type="evidence" value="ECO:0007669"/>
    <property type="project" value="UniProtKB-KW"/>
</dbReference>
<name>A0A1M6WDC1_9BACT</name>
<dbReference type="SMART" id="SM00739">
    <property type="entry name" value="KOW"/>
    <property type="match status" value="1"/>
</dbReference>
<dbReference type="FunFam" id="2.30.30.30:FF:000004">
    <property type="entry name" value="50S ribosomal protein L24"/>
    <property type="match status" value="1"/>
</dbReference>
<dbReference type="InterPro" id="IPR003256">
    <property type="entry name" value="Ribosomal_uL24"/>
</dbReference>
<comment type="subunit">
    <text evidence="8">Part of the 50S ribosomal subunit.</text>
</comment>
<dbReference type="PROSITE" id="PS01108">
    <property type="entry name" value="RIBOSOMAL_L24"/>
    <property type="match status" value="1"/>
</dbReference>
<proteinExistence type="inferred from homology"/>
<evidence type="ECO:0000313" key="12">
    <source>
        <dbReference type="Proteomes" id="UP000183994"/>
    </source>
</evidence>
<reference evidence="12" key="1">
    <citation type="submission" date="2016-11" db="EMBL/GenBank/DDBJ databases">
        <authorList>
            <person name="Varghese N."/>
            <person name="Submissions S."/>
        </authorList>
    </citation>
    <scope>NUCLEOTIDE SEQUENCE [LARGE SCALE GENOMIC DNA]</scope>
    <source>
        <strain evidence="12">DSM 16219</strain>
    </source>
</reference>
<dbReference type="InterPro" id="IPR008991">
    <property type="entry name" value="Translation_prot_SH3-like_sf"/>
</dbReference>
<evidence type="ECO:0000256" key="4">
    <source>
        <dbReference type="ARBA" id="ARBA00022980"/>
    </source>
</evidence>
<dbReference type="Pfam" id="PF00467">
    <property type="entry name" value="KOW"/>
    <property type="match status" value="1"/>
</dbReference>
<dbReference type="HAMAP" id="MF_01326_B">
    <property type="entry name" value="Ribosomal_uL24_B"/>
    <property type="match status" value="1"/>
</dbReference>
<protein>
    <recommendedName>
        <fullName evidence="6 8">Large ribosomal subunit protein uL24</fullName>
    </recommendedName>
</protein>
<evidence type="ECO:0000256" key="2">
    <source>
        <dbReference type="ARBA" id="ARBA00022730"/>
    </source>
</evidence>
<dbReference type="CDD" id="cd06089">
    <property type="entry name" value="KOW_RPL26"/>
    <property type="match status" value="1"/>
</dbReference>
<evidence type="ECO:0000256" key="1">
    <source>
        <dbReference type="ARBA" id="ARBA00010618"/>
    </source>
</evidence>
<keyword evidence="12" id="KW-1185">Reference proteome</keyword>
<accession>A0A1M6WDC1</accession>
<keyword evidence="3 8" id="KW-0694">RNA-binding</keyword>
<dbReference type="NCBIfam" id="TIGR01079">
    <property type="entry name" value="rplX_bact"/>
    <property type="match status" value="1"/>
</dbReference>
<dbReference type="EMBL" id="FQZU01000038">
    <property type="protein sequence ID" value="SHK91772.1"/>
    <property type="molecule type" value="Genomic_DNA"/>
</dbReference>